<dbReference type="Pfam" id="PF04404">
    <property type="entry name" value="ERF"/>
    <property type="match status" value="1"/>
</dbReference>
<protein>
    <recommendedName>
        <fullName evidence="4">ERF superfamily protein</fullName>
    </recommendedName>
</protein>
<dbReference type="Proteomes" id="UP000578036">
    <property type="component" value="Unassembled WGS sequence"/>
</dbReference>
<organism evidence="2 3">
    <name type="scientific">Cupriavidus alkaliphilus</name>
    <dbReference type="NCBI Taxonomy" id="942866"/>
    <lineage>
        <taxon>Bacteria</taxon>
        <taxon>Pseudomonadati</taxon>
        <taxon>Pseudomonadota</taxon>
        <taxon>Betaproteobacteria</taxon>
        <taxon>Burkholderiales</taxon>
        <taxon>Burkholderiaceae</taxon>
        <taxon>Cupriavidus</taxon>
    </lineage>
</organism>
<dbReference type="RefSeq" id="WP_183300722.1">
    <property type="nucleotide sequence ID" value="NZ_JACHWF010000009.1"/>
</dbReference>
<proteinExistence type="predicted"/>
<comment type="caution">
    <text evidence="2">The sequence shown here is derived from an EMBL/GenBank/DDBJ whole genome shotgun (WGS) entry which is preliminary data.</text>
</comment>
<dbReference type="InterPro" id="IPR007499">
    <property type="entry name" value="ERF_bacteria_virus"/>
</dbReference>
<evidence type="ECO:0000313" key="3">
    <source>
        <dbReference type="Proteomes" id="UP000578036"/>
    </source>
</evidence>
<feature type="region of interest" description="Disordered" evidence="1">
    <location>
        <begin position="151"/>
        <end position="183"/>
    </location>
</feature>
<evidence type="ECO:0000313" key="2">
    <source>
        <dbReference type="EMBL" id="MBB3010686.1"/>
    </source>
</evidence>
<sequence length="214" mass="23266">MTQQDLAQVETTLTPAAAGGMGPMYTALAKAQGAFQPIEKNRSVTIDIKDEQKRKIGSYNFRYADLQEIRAKTTPALSENGLCLFQLVTEEANGTVIRTVLGHSTGAEINSVMRVVRDDKNIKNFGAAITYLRRYIVSALLGVAADDDLDEDSDPNAGADTLPPAEEHAGMRDATSIGELSKTMGALSKEEKAKYSDYFNQRMQELRAATQEAA</sequence>
<evidence type="ECO:0000256" key="1">
    <source>
        <dbReference type="SAM" id="MobiDB-lite"/>
    </source>
</evidence>
<dbReference type="AlphaFoldDB" id="A0A7W4VFK8"/>
<keyword evidence="3" id="KW-1185">Reference proteome</keyword>
<gene>
    <name evidence="2" type="ORF">FHX61_005367</name>
</gene>
<evidence type="ECO:0008006" key="4">
    <source>
        <dbReference type="Google" id="ProtNLM"/>
    </source>
</evidence>
<reference evidence="2 3" key="1">
    <citation type="submission" date="2020-08" db="EMBL/GenBank/DDBJ databases">
        <title>Genomic Encyclopedia of Type Strains, Phase IV (KMG-V): Genome sequencing to study the core and pangenomes of soil and plant-associated prokaryotes.</title>
        <authorList>
            <person name="Whitman W."/>
        </authorList>
    </citation>
    <scope>NUCLEOTIDE SEQUENCE [LARGE SCALE GENOMIC DNA]</scope>
    <source>
        <strain evidence="2 3">SLV-2362</strain>
    </source>
</reference>
<name>A0A7W4VFK8_9BURK</name>
<accession>A0A7W4VFK8</accession>
<dbReference type="EMBL" id="JACHWF010000009">
    <property type="protein sequence ID" value="MBB3010686.1"/>
    <property type="molecule type" value="Genomic_DNA"/>
</dbReference>